<feature type="compositionally biased region" description="Basic and acidic residues" evidence="1">
    <location>
        <begin position="1"/>
        <end position="11"/>
    </location>
</feature>
<feature type="non-terminal residue" evidence="2">
    <location>
        <position position="1"/>
    </location>
</feature>
<evidence type="ECO:0000313" key="3">
    <source>
        <dbReference type="Proteomes" id="UP001519460"/>
    </source>
</evidence>
<feature type="compositionally biased region" description="Polar residues" evidence="1">
    <location>
        <begin position="12"/>
        <end position="26"/>
    </location>
</feature>
<keyword evidence="3" id="KW-1185">Reference proteome</keyword>
<dbReference type="EMBL" id="JACVVK020000022">
    <property type="protein sequence ID" value="KAK7502970.1"/>
    <property type="molecule type" value="Genomic_DNA"/>
</dbReference>
<feature type="region of interest" description="Disordered" evidence="1">
    <location>
        <begin position="1"/>
        <end position="55"/>
    </location>
</feature>
<protein>
    <submittedName>
        <fullName evidence="2">Uncharacterized protein</fullName>
    </submittedName>
</protein>
<reference evidence="2 3" key="1">
    <citation type="journal article" date="2023" name="Sci. Data">
        <title>Genome assembly of the Korean intertidal mud-creeper Batillaria attramentaria.</title>
        <authorList>
            <person name="Patra A.K."/>
            <person name="Ho P.T."/>
            <person name="Jun S."/>
            <person name="Lee S.J."/>
            <person name="Kim Y."/>
            <person name="Won Y.J."/>
        </authorList>
    </citation>
    <scope>NUCLEOTIDE SEQUENCE [LARGE SCALE GENOMIC DNA]</scope>
    <source>
        <strain evidence="2">Wonlab-2016</strain>
    </source>
</reference>
<organism evidence="2 3">
    <name type="scientific">Batillaria attramentaria</name>
    <dbReference type="NCBI Taxonomy" id="370345"/>
    <lineage>
        <taxon>Eukaryota</taxon>
        <taxon>Metazoa</taxon>
        <taxon>Spiralia</taxon>
        <taxon>Lophotrochozoa</taxon>
        <taxon>Mollusca</taxon>
        <taxon>Gastropoda</taxon>
        <taxon>Caenogastropoda</taxon>
        <taxon>Sorbeoconcha</taxon>
        <taxon>Cerithioidea</taxon>
        <taxon>Batillariidae</taxon>
        <taxon>Batillaria</taxon>
    </lineage>
</organism>
<gene>
    <name evidence="2" type="ORF">BaRGS_00005596</name>
</gene>
<proteinExistence type="predicted"/>
<evidence type="ECO:0000313" key="2">
    <source>
        <dbReference type="EMBL" id="KAK7502970.1"/>
    </source>
</evidence>
<sequence>LVSTSELRRSPSADSIQTTGSRSDPSLASHRGVVGSAVSLRDRSKPPAAPPGKGPFDAVVYMMAEANRPESELMLPDLQQPRHRLLNRNLQLLRSRNVSVSPAYLPVPSTSTHVPLPMSLSLSVFRS</sequence>
<name>A0ABD0LTK3_9CAEN</name>
<accession>A0ABD0LTK3</accession>
<dbReference type="Proteomes" id="UP001519460">
    <property type="component" value="Unassembled WGS sequence"/>
</dbReference>
<evidence type="ECO:0000256" key="1">
    <source>
        <dbReference type="SAM" id="MobiDB-lite"/>
    </source>
</evidence>
<dbReference type="AlphaFoldDB" id="A0ABD0LTK3"/>
<comment type="caution">
    <text evidence="2">The sequence shown here is derived from an EMBL/GenBank/DDBJ whole genome shotgun (WGS) entry which is preliminary data.</text>
</comment>